<evidence type="ECO:0000313" key="1">
    <source>
        <dbReference type="EMBL" id="CAD72973.1"/>
    </source>
</evidence>
<reference evidence="1 2" key="1">
    <citation type="journal article" date="2003" name="Proc. Natl. Acad. Sci. U.S.A.">
        <title>Complete genome sequence of the marine planctomycete Pirellula sp. strain 1.</title>
        <authorList>
            <person name="Gloeckner F.O."/>
            <person name="Kube M."/>
            <person name="Bauer M."/>
            <person name="Teeling H."/>
            <person name="Lombardot T."/>
            <person name="Ludwig W."/>
            <person name="Gade D."/>
            <person name="Beck A."/>
            <person name="Borzym K."/>
            <person name="Heitmann K."/>
            <person name="Rabus R."/>
            <person name="Schlesner H."/>
            <person name="Amann R."/>
            <person name="Reinhardt R."/>
        </authorList>
    </citation>
    <scope>NUCLEOTIDE SEQUENCE [LARGE SCALE GENOMIC DNA]</scope>
    <source>
        <strain evidence="2">DSM 10527 / NCIMB 13988 / SH1</strain>
    </source>
</reference>
<dbReference type="Proteomes" id="UP000001025">
    <property type="component" value="Chromosome"/>
</dbReference>
<dbReference type="EMBL" id="BX294138">
    <property type="protein sequence ID" value="CAD72973.1"/>
    <property type="molecule type" value="Genomic_DNA"/>
</dbReference>
<gene>
    <name evidence="1" type="ordered locus">RB3043</name>
</gene>
<organism evidence="1 2">
    <name type="scientific">Rhodopirellula baltica (strain DSM 10527 / NCIMB 13988 / SH1)</name>
    <dbReference type="NCBI Taxonomy" id="243090"/>
    <lineage>
        <taxon>Bacteria</taxon>
        <taxon>Pseudomonadati</taxon>
        <taxon>Planctomycetota</taxon>
        <taxon>Planctomycetia</taxon>
        <taxon>Pirellulales</taxon>
        <taxon>Pirellulaceae</taxon>
        <taxon>Rhodopirellula</taxon>
    </lineage>
</organism>
<dbReference type="KEGG" id="rba:RB3043"/>
<dbReference type="HOGENOM" id="CLU_2919704_0_0_0"/>
<dbReference type="EnsemblBacteria" id="CAD72973">
    <property type="protein sequence ID" value="CAD72973"/>
    <property type="gene ID" value="RB3043"/>
</dbReference>
<name>Q7UUV4_RHOBA</name>
<keyword evidence="2" id="KW-1185">Reference proteome</keyword>
<dbReference type="AlphaFoldDB" id="Q7UUV4"/>
<accession>Q7UUV4</accession>
<protein>
    <submittedName>
        <fullName evidence="1">Uncharacterized protein</fullName>
    </submittedName>
</protein>
<dbReference type="STRING" id="243090.RB3043"/>
<sequence length="61" mass="6636">MSGARDFLAPVAWHRLPIQVATAVGSGEFLKSSRSSFLCQTCNGEIFGTSKPCPKTEIRHL</sequence>
<proteinExistence type="predicted"/>
<dbReference type="InParanoid" id="Q7UUV4"/>
<evidence type="ECO:0000313" key="2">
    <source>
        <dbReference type="Proteomes" id="UP000001025"/>
    </source>
</evidence>